<dbReference type="Proteomes" id="UP001142055">
    <property type="component" value="Chromosome 3"/>
</dbReference>
<feature type="non-terminal residue" evidence="1">
    <location>
        <position position="1"/>
    </location>
</feature>
<reference evidence="1" key="1">
    <citation type="submission" date="2022-12" db="EMBL/GenBank/DDBJ databases">
        <title>Genome assemblies of Blomia tropicalis.</title>
        <authorList>
            <person name="Cui Y."/>
        </authorList>
    </citation>
    <scope>NUCLEOTIDE SEQUENCE</scope>
    <source>
        <tissue evidence="1">Adult mites</tissue>
    </source>
</reference>
<feature type="non-terminal residue" evidence="1">
    <location>
        <position position="57"/>
    </location>
</feature>
<comment type="caution">
    <text evidence="1">The sequence shown here is derived from an EMBL/GenBank/DDBJ whole genome shotgun (WGS) entry which is preliminary data.</text>
</comment>
<sequence length="57" mass="6497">FSIPLIAIIRWRYIGRGEVNCSHSNIDEEPLSIDGQWCVGWYDSTPYSIPISIKSGR</sequence>
<accession>A0A9Q0M0V0</accession>
<protein>
    <submittedName>
        <fullName evidence="1">Uncharacterized protein</fullName>
    </submittedName>
</protein>
<dbReference type="EMBL" id="JAPWDV010000003">
    <property type="protein sequence ID" value="KAJ6217004.1"/>
    <property type="molecule type" value="Genomic_DNA"/>
</dbReference>
<keyword evidence="2" id="KW-1185">Reference proteome</keyword>
<proteinExistence type="predicted"/>
<evidence type="ECO:0000313" key="2">
    <source>
        <dbReference type="Proteomes" id="UP001142055"/>
    </source>
</evidence>
<gene>
    <name evidence="1" type="ORF">RDWZM_008161</name>
</gene>
<dbReference type="AlphaFoldDB" id="A0A9Q0M0V0"/>
<evidence type="ECO:0000313" key="1">
    <source>
        <dbReference type="EMBL" id="KAJ6217004.1"/>
    </source>
</evidence>
<organism evidence="1 2">
    <name type="scientific">Blomia tropicalis</name>
    <name type="common">Mite</name>
    <dbReference type="NCBI Taxonomy" id="40697"/>
    <lineage>
        <taxon>Eukaryota</taxon>
        <taxon>Metazoa</taxon>
        <taxon>Ecdysozoa</taxon>
        <taxon>Arthropoda</taxon>
        <taxon>Chelicerata</taxon>
        <taxon>Arachnida</taxon>
        <taxon>Acari</taxon>
        <taxon>Acariformes</taxon>
        <taxon>Sarcoptiformes</taxon>
        <taxon>Astigmata</taxon>
        <taxon>Glycyphagoidea</taxon>
        <taxon>Echimyopodidae</taxon>
        <taxon>Blomia</taxon>
    </lineage>
</organism>
<name>A0A9Q0M0V0_BLOTA</name>